<sequence>MTDQTTLEREIAQEIVRAESPERPVRRFLRRMRARIDRSPGLRAVYRVGVAVLGSIVAIVGLILVPLPGPGWLIVFLGLAILGTEFSWARRLALFVKRQLARFWAWWRARRAARA</sequence>
<gene>
    <name evidence="2" type="ORF">BJ972_000103</name>
    <name evidence="3" type="ORF">ESP50_17475</name>
</gene>
<accession>A0A4Q2M5I0</accession>
<evidence type="ECO:0000313" key="4">
    <source>
        <dbReference type="Proteomes" id="UP000292686"/>
    </source>
</evidence>
<keyword evidence="1" id="KW-0472">Membrane</keyword>
<feature type="transmembrane region" description="Helical" evidence="1">
    <location>
        <begin position="71"/>
        <end position="89"/>
    </location>
</feature>
<reference evidence="2 5" key="2">
    <citation type="submission" date="2020-07" db="EMBL/GenBank/DDBJ databases">
        <title>Sequencing the genomes of 1000 actinobacteria strains.</title>
        <authorList>
            <person name="Klenk H.-P."/>
        </authorList>
    </citation>
    <scope>NUCLEOTIDE SEQUENCE [LARGE SCALE GENOMIC DNA]</scope>
    <source>
        <strain evidence="2 5">DSM 23870</strain>
    </source>
</reference>
<dbReference type="NCBIfam" id="TIGR02611">
    <property type="entry name" value="TIGR02611 family protein"/>
    <property type="match status" value="1"/>
</dbReference>
<feature type="transmembrane region" description="Helical" evidence="1">
    <location>
        <begin position="44"/>
        <end position="65"/>
    </location>
</feature>
<evidence type="ECO:0000313" key="5">
    <source>
        <dbReference type="Proteomes" id="UP000581087"/>
    </source>
</evidence>
<protein>
    <submittedName>
        <fullName evidence="3">TIGR02611 family protein</fullName>
    </submittedName>
</protein>
<dbReference type="AlphaFoldDB" id="A0A4Q2M5I0"/>
<dbReference type="InterPro" id="IPR019099">
    <property type="entry name" value="Uncharacterised_PGPGW_TM"/>
</dbReference>
<comment type="caution">
    <text evidence="3">The sequence shown here is derived from an EMBL/GenBank/DDBJ whole genome shotgun (WGS) entry which is preliminary data.</text>
</comment>
<proteinExistence type="predicted"/>
<keyword evidence="1" id="KW-1133">Transmembrane helix</keyword>
<dbReference type="RefSeq" id="WP_129177202.1">
    <property type="nucleotide sequence ID" value="NZ_JACCBI010000001.1"/>
</dbReference>
<evidence type="ECO:0000313" key="3">
    <source>
        <dbReference type="EMBL" id="RXZ85022.1"/>
    </source>
</evidence>
<reference evidence="3 4" key="1">
    <citation type="submission" date="2019-01" db="EMBL/GenBank/DDBJ databases">
        <title>Agromyces.</title>
        <authorList>
            <person name="Li J."/>
        </authorList>
    </citation>
    <scope>NUCLEOTIDE SEQUENCE [LARGE SCALE GENOMIC DNA]</scope>
    <source>
        <strain evidence="3 4">DSM 23870</strain>
    </source>
</reference>
<dbReference type="Proteomes" id="UP000581087">
    <property type="component" value="Unassembled WGS sequence"/>
</dbReference>
<name>A0A4Q2M5I0_9MICO</name>
<dbReference type="Proteomes" id="UP000292686">
    <property type="component" value="Unassembled WGS sequence"/>
</dbReference>
<keyword evidence="1" id="KW-0812">Transmembrane</keyword>
<dbReference type="EMBL" id="JACCBI010000001">
    <property type="protein sequence ID" value="NYD65584.1"/>
    <property type="molecule type" value="Genomic_DNA"/>
</dbReference>
<dbReference type="EMBL" id="SDPM01000014">
    <property type="protein sequence ID" value="RXZ85022.1"/>
    <property type="molecule type" value="Genomic_DNA"/>
</dbReference>
<organism evidence="3 4">
    <name type="scientific">Agromyces atrinae</name>
    <dbReference type="NCBI Taxonomy" id="592376"/>
    <lineage>
        <taxon>Bacteria</taxon>
        <taxon>Bacillati</taxon>
        <taxon>Actinomycetota</taxon>
        <taxon>Actinomycetes</taxon>
        <taxon>Micrococcales</taxon>
        <taxon>Microbacteriaceae</taxon>
        <taxon>Agromyces</taxon>
    </lineage>
</organism>
<dbReference type="InterPro" id="IPR013434">
    <property type="entry name" value="CHP02611"/>
</dbReference>
<evidence type="ECO:0000256" key="1">
    <source>
        <dbReference type="SAM" id="Phobius"/>
    </source>
</evidence>
<keyword evidence="4" id="KW-1185">Reference proteome</keyword>
<dbReference type="OrthoDB" id="3295542at2"/>
<evidence type="ECO:0000313" key="2">
    <source>
        <dbReference type="EMBL" id="NYD65584.1"/>
    </source>
</evidence>
<dbReference type="Pfam" id="PF09656">
    <property type="entry name" value="PGPGW"/>
    <property type="match status" value="1"/>
</dbReference>